<dbReference type="Pfam" id="PF14616">
    <property type="entry name" value="Rua1_C"/>
    <property type="match status" value="1"/>
</dbReference>
<dbReference type="eggNOG" id="ENOG502RXYS">
    <property type="taxonomic scope" value="Eukaryota"/>
</dbReference>
<dbReference type="AlphaFoldDB" id="K0KMW2"/>
<sequence length="394" mass="45054">MGNIDFVEEWLDFQSNDVFQGTIDEVQNWVDTSDVSGKTIDLDYDYDGIQIIDDLDVDVGGNNTDLGLNSLKVDLGVLLDGYVLDGDLEAKLQKFNLHLNPIHSENFTNDQNIDDKENNYMKKNQSQISLYSARKTRDLNSTKSIHIGNLSEGKIDKEDSSSTGSGKLILDQLPDFKSKPYINWEDSLCIRPEVLNKTDGEITYYKDIDLIPDQTWLPRKFQHHKVKANLLQGCDPIHHYHKNPNCPKSSEGESSTFKNLDHIKNLSTYRYSRKSKFSKKIEVMCRLCRGQNWVPKAKFKHHMAFSHGVLIPFHKEHQSKTGGSALSLVKSPISLYTSKNRKFTNFFVKCPKCEKWIKLGLGENSRKTGKSFNGLYHNYFLHFLKTHEGAGHDS</sequence>
<comment type="caution">
    <text evidence="2">The sequence shown here is derived from an EMBL/GenBank/DDBJ whole genome shotgun (WGS) entry which is preliminary data.</text>
</comment>
<evidence type="ECO:0000259" key="1">
    <source>
        <dbReference type="Pfam" id="PF14616"/>
    </source>
</evidence>
<dbReference type="InterPro" id="IPR028012">
    <property type="entry name" value="Rua1_C"/>
</dbReference>
<dbReference type="InParanoid" id="K0KMW2"/>
<name>K0KMW2_WICCF</name>
<protein>
    <recommendedName>
        <fullName evidence="1">Transcription regulator Rua1 C-terminal domain-containing protein</fullName>
    </recommendedName>
</protein>
<feature type="domain" description="Transcription regulator Rua1 C-terminal" evidence="1">
    <location>
        <begin position="263"/>
        <end position="387"/>
    </location>
</feature>
<evidence type="ECO:0000313" key="3">
    <source>
        <dbReference type="Proteomes" id="UP000009328"/>
    </source>
</evidence>
<proteinExistence type="predicted"/>
<keyword evidence="3" id="KW-1185">Reference proteome</keyword>
<reference evidence="2 3" key="1">
    <citation type="journal article" date="2012" name="Eukaryot. Cell">
        <title>Draft genome sequence of Wickerhamomyces ciferrii NRRL Y-1031 F-60-10.</title>
        <authorList>
            <person name="Schneider J."/>
            <person name="Andrea H."/>
            <person name="Blom J."/>
            <person name="Jaenicke S."/>
            <person name="Ruckert C."/>
            <person name="Schorsch C."/>
            <person name="Szczepanowski R."/>
            <person name="Farwick M."/>
            <person name="Goesmann A."/>
            <person name="Puhler A."/>
            <person name="Schaffer S."/>
            <person name="Tauch A."/>
            <person name="Kohler T."/>
            <person name="Brinkrolf K."/>
        </authorList>
    </citation>
    <scope>NUCLEOTIDE SEQUENCE [LARGE SCALE GENOMIC DNA]</scope>
    <source>
        <strain evidence="3">ATCC 14091 / BCRC 22168 / CBS 111 / JCM 3599 / NBRC 0793 / NRRL Y-1031 F-60-10</strain>
    </source>
</reference>
<evidence type="ECO:0000313" key="2">
    <source>
        <dbReference type="EMBL" id="CCH44276.1"/>
    </source>
</evidence>
<gene>
    <name evidence="2" type="ORF">BN7_3837</name>
</gene>
<organism evidence="2 3">
    <name type="scientific">Wickerhamomyces ciferrii (strain ATCC 14091 / BCRC 22168 / CBS 111 / JCM 3599 / NBRC 0793 / NRRL Y-1031 F-60-10)</name>
    <name type="common">Yeast</name>
    <name type="synonym">Pichia ciferrii</name>
    <dbReference type="NCBI Taxonomy" id="1206466"/>
    <lineage>
        <taxon>Eukaryota</taxon>
        <taxon>Fungi</taxon>
        <taxon>Dikarya</taxon>
        <taxon>Ascomycota</taxon>
        <taxon>Saccharomycotina</taxon>
        <taxon>Saccharomycetes</taxon>
        <taxon>Phaffomycetales</taxon>
        <taxon>Wickerhamomycetaceae</taxon>
        <taxon>Wickerhamomyces</taxon>
    </lineage>
</organism>
<accession>K0KMW2</accession>
<dbReference type="Proteomes" id="UP000009328">
    <property type="component" value="Unassembled WGS sequence"/>
</dbReference>
<dbReference type="HOGENOM" id="CLU_700585_0_0_1"/>
<dbReference type="EMBL" id="CAIF01000117">
    <property type="protein sequence ID" value="CCH44276.1"/>
    <property type="molecule type" value="Genomic_DNA"/>
</dbReference>